<dbReference type="HOGENOM" id="CLU_032610_0_0_1"/>
<keyword evidence="3" id="KW-0175">Coiled coil</keyword>
<reference evidence="6 9" key="2">
    <citation type="journal article" date="2014" name="BMC Genomics">
        <title>An improved genome release (version Mt4.0) for the model legume Medicago truncatula.</title>
        <authorList>
            <person name="Tang H."/>
            <person name="Krishnakumar V."/>
            <person name="Bidwell S."/>
            <person name="Rosen B."/>
            <person name="Chan A."/>
            <person name="Zhou S."/>
            <person name="Gentzbittel L."/>
            <person name="Childs K.L."/>
            <person name="Yandell M."/>
            <person name="Gundlach H."/>
            <person name="Mayer K.F."/>
            <person name="Schwartz D.C."/>
            <person name="Town C.D."/>
        </authorList>
    </citation>
    <scope>GENOME REANNOTATION</scope>
    <source>
        <strain evidence="6">A17</strain>
        <strain evidence="8 9">cv. Jemalong A17</strain>
    </source>
</reference>
<keyword evidence="1 2" id="KW-0694">RNA-binding</keyword>
<feature type="region of interest" description="Disordered" evidence="4">
    <location>
        <begin position="513"/>
        <end position="631"/>
    </location>
</feature>
<reference evidence="7" key="4">
    <citation type="journal article" date="2018" name="Nat. Plants">
        <title>Whole-genome landscape of Medicago truncatula symbiotic genes.</title>
        <authorList>
            <person name="Pecrix Y."/>
            <person name="Gamas P."/>
            <person name="Carrere S."/>
        </authorList>
    </citation>
    <scope>NUCLEOTIDE SEQUENCE</scope>
    <source>
        <tissue evidence="7">Leaves</tissue>
    </source>
</reference>
<gene>
    <name evidence="8" type="primary">25495115</name>
    <name evidence="6" type="ordered locus">MTR_6g004480</name>
    <name evidence="7" type="ORF">MtrunA17_Chr6g0449261</name>
</gene>
<organism evidence="6 9">
    <name type="scientific">Medicago truncatula</name>
    <name type="common">Barrel medic</name>
    <name type="synonym">Medicago tribuloides</name>
    <dbReference type="NCBI Taxonomy" id="3880"/>
    <lineage>
        <taxon>Eukaryota</taxon>
        <taxon>Viridiplantae</taxon>
        <taxon>Streptophyta</taxon>
        <taxon>Embryophyta</taxon>
        <taxon>Tracheophyta</taxon>
        <taxon>Spermatophyta</taxon>
        <taxon>Magnoliopsida</taxon>
        <taxon>eudicotyledons</taxon>
        <taxon>Gunneridae</taxon>
        <taxon>Pentapetalae</taxon>
        <taxon>rosids</taxon>
        <taxon>fabids</taxon>
        <taxon>Fabales</taxon>
        <taxon>Fabaceae</taxon>
        <taxon>Papilionoideae</taxon>
        <taxon>50 kb inversion clade</taxon>
        <taxon>NPAAA clade</taxon>
        <taxon>Hologalegina</taxon>
        <taxon>IRL clade</taxon>
        <taxon>Trifolieae</taxon>
        <taxon>Medicago</taxon>
    </lineage>
</organism>
<dbReference type="Proteomes" id="UP000002051">
    <property type="component" value="Chromosome 6"/>
</dbReference>
<evidence type="ECO:0000256" key="3">
    <source>
        <dbReference type="SAM" id="Coils"/>
    </source>
</evidence>
<reference evidence="6 9" key="1">
    <citation type="journal article" date="2011" name="Nature">
        <title>The Medicago genome provides insight into the evolution of rhizobial symbioses.</title>
        <authorList>
            <person name="Young N.D."/>
            <person name="Debelle F."/>
            <person name="Oldroyd G.E."/>
            <person name="Geurts R."/>
            <person name="Cannon S.B."/>
            <person name="Udvardi M.K."/>
            <person name="Benedito V.A."/>
            <person name="Mayer K.F."/>
            <person name="Gouzy J."/>
            <person name="Schoof H."/>
            <person name="Van de Peer Y."/>
            <person name="Proost S."/>
            <person name="Cook D.R."/>
            <person name="Meyers B.C."/>
            <person name="Spannagl M."/>
            <person name="Cheung F."/>
            <person name="De Mita S."/>
            <person name="Krishnakumar V."/>
            <person name="Gundlach H."/>
            <person name="Zhou S."/>
            <person name="Mudge J."/>
            <person name="Bharti A.K."/>
            <person name="Murray J.D."/>
            <person name="Naoumkina M.A."/>
            <person name="Rosen B."/>
            <person name="Silverstein K.A."/>
            <person name="Tang H."/>
            <person name="Rombauts S."/>
            <person name="Zhao P.X."/>
            <person name="Zhou P."/>
            <person name="Barbe V."/>
            <person name="Bardou P."/>
            <person name="Bechner M."/>
            <person name="Bellec A."/>
            <person name="Berger A."/>
            <person name="Berges H."/>
            <person name="Bidwell S."/>
            <person name="Bisseling T."/>
            <person name="Choisne N."/>
            <person name="Couloux A."/>
            <person name="Denny R."/>
            <person name="Deshpande S."/>
            <person name="Dai X."/>
            <person name="Doyle J.J."/>
            <person name="Dudez A.M."/>
            <person name="Farmer A.D."/>
            <person name="Fouteau S."/>
            <person name="Franken C."/>
            <person name="Gibelin C."/>
            <person name="Gish J."/>
            <person name="Goldstein S."/>
            <person name="Gonzalez A.J."/>
            <person name="Green P.J."/>
            <person name="Hallab A."/>
            <person name="Hartog M."/>
            <person name="Hua A."/>
            <person name="Humphray S.J."/>
            <person name="Jeong D.H."/>
            <person name="Jing Y."/>
            <person name="Jocker A."/>
            <person name="Kenton S.M."/>
            <person name="Kim D.J."/>
            <person name="Klee K."/>
            <person name="Lai H."/>
            <person name="Lang C."/>
            <person name="Lin S."/>
            <person name="Macmil S.L."/>
            <person name="Magdelenat G."/>
            <person name="Matthews L."/>
            <person name="McCorrison J."/>
            <person name="Monaghan E.L."/>
            <person name="Mun J.H."/>
            <person name="Najar F.Z."/>
            <person name="Nicholson C."/>
            <person name="Noirot C."/>
            <person name="O'Bleness M."/>
            <person name="Paule C.R."/>
            <person name="Poulain J."/>
            <person name="Prion F."/>
            <person name="Qin B."/>
            <person name="Qu C."/>
            <person name="Retzel E.F."/>
            <person name="Riddle C."/>
            <person name="Sallet E."/>
            <person name="Samain S."/>
            <person name="Samson N."/>
            <person name="Sanders I."/>
            <person name="Saurat O."/>
            <person name="Scarpelli C."/>
            <person name="Schiex T."/>
            <person name="Segurens B."/>
            <person name="Severin A.J."/>
            <person name="Sherrier D.J."/>
            <person name="Shi R."/>
            <person name="Sims S."/>
            <person name="Singer S.R."/>
            <person name="Sinharoy S."/>
            <person name="Sterck L."/>
            <person name="Viollet A."/>
            <person name="Wang B.B."/>
            <person name="Wang K."/>
            <person name="Wang M."/>
            <person name="Wang X."/>
            <person name="Warfsmann J."/>
            <person name="Weissenbach J."/>
            <person name="White D.D."/>
            <person name="White J.D."/>
            <person name="Wiley G.B."/>
            <person name="Wincker P."/>
            <person name="Xing Y."/>
            <person name="Yang L."/>
            <person name="Yao Z."/>
            <person name="Ying F."/>
            <person name="Zhai J."/>
            <person name="Zhou L."/>
            <person name="Zuber A."/>
            <person name="Denarie J."/>
            <person name="Dixon R.A."/>
            <person name="May G.D."/>
            <person name="Schwartz D.C."/>
            <person name="Rogers J."/>
            <person name="Quetier F."/>
            <person name="Town C.D."/>
            <person name="Roe B.A."/>
        </authorList>
    </citation>
    <scope>NUCLEOTIDE SEQUENCE [LARGE SCALE GENOMIC DNA]</scope>
    <source>
        <strain evidence="6">A17</strain>
        <strain evidence="8 9">cv. Jemalong A17</strain>
    </source>
</reference>
<reference evidence="8" key="3">
    <citation type="submission" date="2015-04" db="UniProtKB">
        <authorList>
            <consortium name="EnsemblPlants"/>
        </authorList>
    </citation>
    <scope>IDENTIFICATION</scope>
    <source>
        <strain evidence="8">cv. Jemalong A17</strain>
    </source>
</reference>
<dbReference type="Pfam" id="PF01985">
    <property type="entry name" value="CRS1_YhbY"/>
    <property type="match status" value="1"/>
</dbReference>
<proteinExistence type="predicted"/>
<feature type="compositionally biased region" description="Basic and acidic residues" evidence="4">
    <location>
        <begin position="453"/>
        <end position="469"/>
    </location>
</feature>
<feature type="compositionally biased region" description="Basic and acidic residues" evidence="4">
    <location>
        <begin position="315"/>
        <end position="324"/>
    </location>
</feature>
<dbReference type="Gene3D" id="3.30.110.60">
    <property type="entry name" value="YhbY-like"/>
    <property type="match status" value="1"/>
</dbReference>
<feature type="compositionally biased region" description="Basic residues" evidence="4">
    <location>
        <begin position="402"/>
        <end position="412"/>
    </location>
</feature>
<dbReference type="EnsemblPlants" id="KEH24763">
    <property type="protein sequence ID" value="KEH24763"/>
    <property type="gene ID" value="MTR_6g004480"/>
</dbReference>
<feature type="region of interest" description="Disordered" evidence="4">
    <location>
        <begin position="315"/>
        <end position="343"/>
    </location>
</feature>
<dbReference type="SUPFAM" id="SSF75471">
    <property type="entry name" value="YhbY-like"/>
    <property type="match status" value="1"/>
</dbReference>
<dbReference type="PANTHER" id="PTHR31426">
    <property type="entry name" value="GROUP II INTRON SPLICING FACTOR CRS1-LIKE"/>
    <property type="match status" value="1"/>
</dbReference>
<feature type="region of interest" description="Disordered" evidence="4">
    <location>
        <begin position="388"/>
        <end position="488"/>
    </location>
</feature>
<dbReference type="GO" id="GO:0003723">
    <property type="term" value="F:RNA binding"/>
    <property type="evidence" value="ECO:0007669"/>
    <property type="project" value="UniProtKB-UniRule"/>
</dbReference>
<feature type="coiled-coil region" evidence="3">
    <location>
        <begin position="260"/>
        <end position="287"/>
    </location>
</feature>
<evidence type="ECO:0000256" key="1">
    <source>
        <dbReference type="ARBA" id="ARBA00022884"/>
    </source>
</evidence>
<dbReference type="OrthoDB" id="1915442at2759"/>
<evidence type="ECO:0000313" key="6">
    <source>
        <dbReference type="EMBL" id="KEH24763.1"/>
    </source>
</evidence>
<evidence type="ECO:0000313" key="9">
    <source>
        <dbReference type="Proteomes" id="UP000002051"/>
    </source>
</evidence>
<accession>A0A072U6I9</accession>
<dbReference type="SMART" id="SM01103">
    <property type="entry name" value="CRS1_YhbY"/>
    <property type="match status" value="1"/>
</dbReference>
<keyword evidence="9" id="KW-1185">Reference proteome</keyword>
<evidence type="ECO:0000256" key="4">
    <source>
        <dbReference type="SAM" id="MobiDB-lite"/>
    </source>
</evidence>
<sequence>MFSVRNLHRHYSFKPFSSLFQLQSNLFRTVLPLGQGVEQSKTDDKIEADHKVSFYCYVKPLNLLNGSLCRGMSTMRGKSMRSKVERRMQKESGKTIRELRRAKKLTKKLMTDEERLVYNLKRAKKKIALLLQKLKKYELPELPPPRHDPELFTPEQLQAYKKIGFKNKNYVPVGVRGVFGGVVQNMHLHWKFHETVQVCCDNFPKERIKEMASMLARLSGGIVLNVHNVKTIIMFRGRNYRQPKNLIPINTLTKRKALFKARFEQALESQKLNIKKIEQDLRRMGVNPEDPTAMASIQRVASTFFNAIDKKDGSPYVNRGDKSSLIEPNDGLEESDPSADSDQDELDRFIADIENAADKEYEAEEAKEKEEFGRLRYWNREEYGGRFRRLDDSRNDGEVRGSRVRQNIHPKHRTADSDDEENAHSDNDDDDDEWHPGNIADDSDVDSNFDGSDEARGRFKESRGRRERINNTSIANGQVNGGQSRHGEAKFRTNMGVQDFESEDILSEVENAMWESDLEDHDSVHLRGANSNNYKSSSSDDEGQIDDSTQYHNSFNAPKSLRGRQAGIIRTKSGSRDAFSGSEDWMSQSEGEEDTRGDDKDYPTSQNSKVVKSDIHKKRSPKEADEAWDSD</sequence>
<dbReference type="AlphaFoldDB" id="A0A072U6I9"/>
<dbReference type="InterPro" id="IPR035920">
    <property type="entry name" value="YhbY-like_sf"/>
</dbReference>
<dbReference type="EMBL" id="PSQE01000006">
    <property type="protein sequence ID" value="RHN49687.1"/>
    <property type="molecule type" value="Genomic_DNA"/>
</dbReference>
<feature type="compositionally biased region" description="Polar residues" evidence="4">
    <location>
        <begin position="470"/>
        <end position="483"/>
    </location>
</feature>
<feature type="compositionally biased region" description="Polar residues" evidence="4">
    <location>
        <begin position="546"/>
        <end position="557"/>
    </location>
</feature>
<feature type="compositionally biased region" description="Basic and acidic residues" evidence="4">
    <location>
        <begin position="388"/>
        <end position="401"/>
    </location>
</feature>
<evidence type="ECO:0000256" key="2">
    <source>
        <dbReference type="PROSITE-ProRule" id="PRU00626"/>
    </source>
</evidence>
<protein>
    <submittedName>
        <fullName evidence="6">CRS1/YhbY (CRM) domain protein</fullName>
    </submittedName>
    <submittedName>
        <fullName evidence="7">Putative RNA-binding, CRM domain-containing protein</fullName>
    </submittedName>
</protein>
<dbReference type="STRING" id="3880.A0A072U6I9"/>
<feature type="domain" description="CRM" evidence="5">
    <location>
        <begin position="150"/>
        <end position="247"/>
    </location>
</feature>
<evidence type="ECO:0000313" key="7">
    <source>
        <dbReference type="EMBL" id="RHN49687.1"/>
    </source>
</evidence>
<dbReference type="PANTHER" id="PTHR31426:SF4">
    <property type="entry name" value="CRM-DOMAIN CONTAINING FACTOR CFM9, MITOCHONDRIAL"/>
    <property type="match status" value="1"/>
</dbReference>
<dbReference type="InterPro" id="IPR001890">
    <property type="entry name" value="RNA-binding_CRM"/>
</dbReference>
<dbReference type="EMBL" id="CM001222">
    <property type="protein sequence ID" value="KEH24763.1"/>
    <property type="molecule type" value="Genomic_DNA"/>
</dbReference>
<feature type="compositionally biased region" description="Acidic residues" evidence="4">
    <location>
        <begin position="417"/>
        <end position="433"/>
    </location>
</feature>
<dbReference type="KEGG" id="mtr:25495115"/>
<dbReference type="Proteomes" id="UP000265566">
    <property type="component" value="Chromosome 6"/>
</dbReference>
<evidence type="ECO:0000313" key="8">
    <source>
        <dbReference type="EnsemblPlants" id="KEH24763"/>
    </source>
</evidence>
<dbReference type="PROSITE" id="PS51295">
    <property type="entry name" value="CRM"/>
    <property type="match status" value="1"/>
</dbReference>
<evidence type="ECO:0000259" key="5">
    <source>
        <dbReference type="PROSITE" id="PS51295"/>
    </source>
</evidence>
<name>A0A072U6I9_MEDTR</name>
<dbReference type="InterPro" id="IPR040286">
    <property type="entry name" value="At3g25440-like"/>
</dbReference>
<feature type="compositionally biased region" description="Acidic residues" evidence="4">
    <location>
        <begin position="330"/>
        <end position="343"/>
    </location>
</feature>
<dbReference type="Gramene" id="rna33891">
    <property type="protein sequence ID" value="RHN49687.1"/>
    <property type="gene ID" value="gene33891"/>
</dbReference>